<keyword evidence="3" id="KW-0010">Activator</keyword>
<dbReference type="AlphaFoldDB" id="A0A839TJT8"/>
<dbReference type="Proteomes" id="UP000517523">
    <property type="component" value="Unassembled WGS sequence"/>
</dbReference>
<evidence type="ECO:0000313" key="6">
    <source>
        <dbReference type="EMBL" id="MBB3127044.1"/>
    </source>
</evidence>
<keyword evidence="1" id="KW-0805">Transcription regulation</keyword>
<dbReference type="SMART" id="SM00342">
    <property type="entry name" value="HTH_ARAC"/>
    <property type="match status" value="1"/>
</dbReference>
<organism evidence="6 7">
    <name type="scientific">Paenibacillus rhizosphaerae</name>
    <dbReference type="NCBI Taxonomy" id="297318"/>
    <lineage>
        <taxon>Bacteria</taxon>
        <taxon>Bacillati</taxon>
        <taxon>Bacillota</taxon>
        <taxon>Bacilli</taxon>
        <taxon>Bacillales</taxon>
        <taxon>Paenibacillaceae</taxon>
        <taxon>Paenibacillus</taxon>
    </lineage>
</organism>
<dbReference type="InterPro" id="IPR009057">
    <property type="entry name" value="Homeodomain-like_sf"/>
</dbReference>
<dbReference type="Pfam" id="PF12833">
    <property type="entry name" value="HTH_18"/>
    <property type="match status" value="1"/>
</dbReference>
<feature type="domain" description="HTH araC/xylS-type" evidence="5">
    <location>
        <begin position="167"/>
        <end position="265"/>
    </location>
</feature>
<sequence>MLVLGRYGFKIKNDLGFTIDRPRRSGEFLFIRFRTPVYIQLANVKSVTDPGSWILFTPEFPHRFHSPDSPVITDWFYFFGKDNAAIKRLLERLSIPLNQLNASRKGSDVMGKAFEALCQNTLLSDLEGEVWRSGWLLQFLANLPTSGAHKGKLPTRMVNRQTLEQLQYIRTVLYQTPEAKWSVSEMAQRASLSTSRFSAVYKAAFRVSPGRDLIKARVEKARYLLTNQSLSVKQVAEMAGYESECHFIRQFKTETGTTPGHFALET</sequence>
<keyword evidence="4" id="KW-0804">Transcription</keyword>
<reference evidence="6 7" key="1">
    <citation type="submission" date="2020-08" db="EMBL/GenBank/DDBJ databases">
        <title>Genomic Encyclopedia of Type Strains, Phase III (KMG-III): the genomes of soil and plant-associated and newly described type strains.</title>
        <authorList>
            <person name="Whitman W."/>
        </authorList>
    </citation>
    <scope>NUCLEOTIDE SEQUENCE [LARGE SCALE GENOMIC DNA]</scope>
    <source>
        <strain evidence="6 7">CECT 5831</strain>
    </source>
</reference>
<dbReference type="Gene3D" id="1.10.10.60">
    <property type="entry name" value="Homeodomain-like"/>
    <property type="match status" value="2"/>
</dbReference>
<evidence type="ECO:0000256" key="4">
    <source>
        <dbReference type="ARBA" id="ARBA00023163"/>
    </source>
</evidence>
<name>A0A839TJT8_9BACL</name>
<keyword evidence="2" id="KW-0238">DNA-binding</keyword>
<protein>
    <submittedName>
        <fullName evidence="6">AraC family transcriptional regulator of arabinose operon</fullName>
    </submittedName>
</protein>
<dbReference type="InterPro" id="IPR018062">
    <property type="entry name" value="HTH_AraC-typ_CS"/>
</dbReference>
<accession>A0A839TJT8</accession>
<evidence type="ECO:0000256" key="3">
    <source>
        <dbReference type="ARBA" id="ARBA00023159"/>
    </source>
</evidence>
<dbReference type="PANTHER" id="PTHR46796:SF7">
    <property type="entry name" value="ARAC FAMILY TRANSCRIPTIONAL REGULATOR"/>
    <property type="match status" value="1"/>
</dbReference>
<comment type="caution">
    <text evidence="6">The sequence shown here is derived from an EMBL/GenBank/DDBJ whole genome shotgun (WGS) entry which is preliminary data.</text>
</comment>
<evidence type="ECO:0000313" key="7">
    <source>
        <dbReference type="Proteomes" id="UP000517523"/>
    </source>
</evidence>
<dbReference type="InterPro" id="IPR018060">
    <property type="entry name" value="HTH_AraC"/>
</dbReference>
<evidence type="ECO:0000259" key="5">
    <source>
        <dbReference type="PROSITE" id="PS01124"/>
    </source>
</evidence>
<dbReference type="InterPro" id="IPR037923">
    <property type="entry name" value="HTH-like"/>
</dbReference>
<dbReference type="GO" id="GO:0043565">
    <property type="term" value="F:sequence-specific DNA binding"/>
    <property type="evidence" value="ECO:0007669"/>
    <property type="project" value="InterPro"/>
</dbReference>
<proteinExistence type="predicted"/>
<gene>
    <name evidence="6" type="ORF">FHS19_001698</name>
</gene>
<evidence type="ECO:0000256" key="1">
    <source>
        <dbReference type="ARBA" id="ARBA00023015"/>
    </source>
</evidence>
<dbReference type="SUPFAM" id="SSF51215">
    <property type="entry name" value="Regulatory protein AraC"/>
    <property type="match status" value="1"/>
</dbReference>
<dbReference type="RefSeq" id="WP_183581199.1">
    <property type="nucleotide sequence ID" value="NZ_JACHXJ010000001.1"/>
</dbReference>
<dbReference type="PROSITE" id="PS01124">
    <property type="entry name" value="HTH_ARAC_FAMILY_2"/>
    <property type="match status" value="1"/>
</dbReference>
<dbReference type="InterPro" id="IPR050204">
    <property type="entry name" value="AraC_XylS_family_regulators"/>
</dbReference>
<dbReference type="EMBL" id="JACHXJ010000001">
    <property type="protein sequence ID" value="MBB3127044.1"/>
    <property type="molecule type" value="Genomic_DNA"/>
</dbReference>
<dbReference type="PROSITE" id="PS00041">
    <property type="entry name" value="HTH_ARAC_FAMILY_1"/>
    <property type="match status" value="1"/>
</dbReference>
<dbReference type="PANTHER" id="PTHR46796">
    <property type="entry name" value="HTH-TYPE TRANSCRIPTIONAL ACTIVATOR RHAS-RELATED"/>
    <property type="match status" value="1"/>
</dbReference>
<dbReference type="SUPFAM" id="SSF46689">
    <property type="entry name" value="Homeodomain-like"/>
    <property type="match status" value="1"/>
</dbReference>
<evidence type="ECO:0000256" key="2">
    <source>
        <dbReference type="ARBA" id="ARBA00023125"/>
    </source>
</evidence>
<dbReference type="GO" id="GO:0003700">
    <property type="term" value="F:DNA-binding transcription factor activity"/>
    <property type="evidence" value="ECO:0007669"/>
    <property type="project" value="InterPro"/>
</dbReference>